<dbReference type="PANTHER" id="PTHR43162">
    <property type="match status" value="1"/>
</dbReference>
<dbReference type="RefSeq" id="WP_015803552.1">
    <property type="nucleotide sequence ID" value="NC_013093.1"/>
</dbReference>
<name>C6WPG3_ACTMD</name>
<dbReference type="Proteomes" id="UP000002213">
    <property type="component" value="Chromosome"/>
</dbReference>
<feature type="domain" description="NmrA-like" evidence="2">
    <location>
        <begin position="124"/>
        <end position="223"/>
    </location>
</feature>
<dbReference type="InterPro" id="IPR008030">
    <property type="entry name" value="NmrA-like"/>
</dbReference>
<dbReference type="KEGG" id="ami:Amir_4838"/>
<evidence type="ECO:0000313" key="3">
    <source>
        <dbReference type="EMBL" id="ACU38665.1"/>
    </source>
</evidence>
<dbReference type="InterPro" id="IPR036291">
    <property type="entry name" value="NAD(P)-bd_dom_sf"/>
</dbReference>
<proteinExistence type="predicted"/>
<dbReference type="InterPro" id="IPR051604">
    <property type="entry name" value="Ergot_Alk_Oxidoreductase"/>
</dbReference>
<dbReference type="AlphaFoldDB" id="C6WPG3"/>
<gene>
    <name evidence="3" type="ordered locus">Amir_4838</name>
</gene>
<dbReference type="STRING" id="446462.Amir_4838"/>
<organism evidence="3 4">
    <name type="scientific">Actinosynnema mirum (strain ATCC 29888 / DSM 43827 / JCM 3225 / NBRC 14064 / NCIMB 13271 / NRRL B-12336 / IMRU 3971 / 101)</name>
    <dbReference type="NCBI Taxonomy" id="446462"/>
    <lineage>
        <taxon>Bacteria</taxon>
        <taxon>Bacillati</taxon>
        <taxon>Actinomycetota</taxon>
        <taxon>Actinomycetes</taxon>
        <taxon>Pseudonocardiales</taxon>
        <taxon>Pseudonocardiaceae</taxon>
        <taxon>Actinosynnema</taxon>
    </lineage>
</organism>
<keyword evidence="4" id="KW-1185">Reference proteome</keyword>
<dbReference type="EMBL" id="CP001630">
    <property type="protein sequence ID" value="ACU38665.1"/>
    <property type="molecule type" value="Genomic_DNA"/>
</dbReference>
<dbReference type="HOGENOM" id="CLU_007383_10_6_11"/>
<evidence type="ECO:0000256" key="1">
    <source>
        <dbReference type="SAM" id="MobiDB-lite"/>
    </source>
</evidence>
<feature type="region of interest" description="Disordered" evidence="1">
    <location>
        <begin position="277"/>
        <end position="304"/>
    </location>
</feature>
<sequence length="304" mass="32161">MPVEPVPSPHVLVTGANGNTGRHVAAGLLARGATVTAASRSANPSFDWHDPRTHAAALDNATAVYLLPPAGDPEPQRVMLPFLKRAKDSGVRRAVLLSAAMLPPGGPAAGSVHPALPELFDEWTVLRPSWFMQNLTDDHLHAHSVRADSTITTATGDGKVAFIDAEDIARVAVEALLRPDPLNTDLILTGPESLSYQQIAAILTDVLGREITHTAVTAAEFQRRYAEAGIPAEFAALLAQGDTAIAAGAEDRTTTAVRTVTGREPRSFRDFATARAAARRETTGGTDRTGVTEPLGSVRTPIQR</sequence>
<dbReference type="Pfam" id="PF05368">
    <property type="entry name" value="NmrA"/>
    <property type="match status" value="1"/>
</dbReference>
<evidence type="ECO:0000313" key="4">
    <source>
        <dbReference type="Proteomes" id="UP000002213"/>
    </source>
</evidence>
<dbReference type="OrthoDB" id="3250520at2"/>
<dbReference type="eggNOG" id="COG0702">
    <property type="taxonomic scope" value="Bacteria"/>
</dbReference>
<dbReference type="SUPFAM" id="SSF51735">
    <property type="entry name" value="NAD(P)-binding Rossmann-fold domains"/>
    <property type="match status" value="1"/>
</dbReference>
<dbReference type="PANTHER" id="PTHR43162:SF1">
    <property type="entry name" value="PRESTALK A DIFFERENTIATION PROTEIN A"/>
    <property type="match status" value="1"/>
</dbReference>
<accession>C6WPG3</accession>
<protein>
    <submittedName>
        <fullName evidence="3">NmrA family protein</fullName>
    </submittedName>
</protein>
<reference evidence="3 4" key="1">
    <citation type="journal article" date="2009" name="Stand. Genomic Sci.">
        <title>Complete genome sequence of Actinosynnema mirum type strain (101).</title>
        <authorList>
            <person name="Land M."/>
            <person name="Lapidus A."/>
            <person name="Mayilraj S."/>
            <person name="Chen F."/>
            <person name="Copeland A."/>
            <person name="Del Rio T.G."/>
            <person name="Nolan M."/>
            <person name="Lucas S."/>
            <person name="Tice H."/>
            <person name="Cheng J.F."/>
            <person name="Chertkov O."/>
            <person name="Bruce D."/>
            <person name="Goodwin L."/>
            <person name="Pitluck S."/>
            <person name="Rohde M."/>
            <person name="Goker M."/>
            <person name="Pati A."/>
            <person name="Ivanova N."/>
            <person name="Mavromatis K."/>
            <person name="Chen A."/>
            <person name="Palaniappan K."/>
            <person name="Hauser L."/>
            <person name="Chang Y.J."/>
            <person name="Jeffries C.C."/>
            <person name="Brettin T."/>
            <person name="Detter J.C."/>
            <person name="Han C."/>
            <person name="Chain P."/>
            <person name="Tindall B.J."/>
            <person name="Bristow J."/>
            <person name="Eisen J.A."/>
            <person name="Markowitz V."/>
            <person name="Hugenholtz P."/>
            <person name="Kyrpides N.C."/>
            <person name="Klenk H.P."/>
        </authorList>
    </citation>
    <scope>NUCLEOTIDE SEQUENCE [LARGE SCALE GENOMIC DNA]</scope>
    <source>
        <strain evidence="4">ATCC 29888 / DSM 43827 / JCM 3225 / NBRC 14064 / NCIMB 13271 / NRRL B-12336 / IMRU 3971 / 101</strain>
    </source>
</reference>
<evidence type="ECO:0000259" key="2">
    <source>
        <dbReference type="Pfam" id="PF05368"/>
    </source>
</evidence>
<dbReference type="Gene3D" id="3.90.25.10">
    <property type="entry name" value="UDP-galactose 4-epimerase, domain 1"/>
    <property type="match status" value="1"/>
</dbReference>
<dbReference type="Gene3D" id="3.40.50.720">
    <property type="entry name" value="NAD(P)-binding Rossmann-like Domain"/>
    <property type="match status" value="1"/>
</dbReference>